<proteinExistence type="inferred from homology"/>
<dbReference type="Pfam" id="PF01435">
    <property type="entry name" value="Peptidase_M48"/>
    <property type="match status" value="1"/>
</dbReference>
<comment type="similarity">
    <text evidence="10">Belongs to the peptidase M48 family.</text>
</comment>
<keyword evidence="9" id="KW-0472">Membrane</keyword>
<accession>A0A8K2A1C8</accession>
<dbReference type="EMBL" id="WVIC01000030">
    <property type="protein sequence ID" value="NCJ07637.1"/>
    <property type="molecule type" value="Genomic_DNA"/>
</dbReference>
<evidence type="ECO:0000256" key="6">
    <source>
        <dbReference type="ARBA" id="ARBA00022833"/>
    </source>
</evidence>
<protein>
    <submittedName>
        <fullName evidence="12">M48 family metalloprotease</fullName>
    </submittedName>
</protein>
<feature type="domain" description="Peptidase M48" evidence="11">
    <location>
        <begin position="5"/>
        <end position="97"/>
    </location>
</feature>
<evidence type="ECO:0000256" key="9">
    <source>
        <dbReference type="ARBA" id="ARBA00023136"/>
    </source>
</evidence>
<keyword evidence="3" id="KW-0812">Transmembrane</keyword>
<evidence type="ECO:0000256" key="1">
    <source>
        <dbReference type="ARBA" id="ARBA00022475"/>
    </source>
</evidence>
<keyword evidence="6 10" id="KW-0862">Zinc</keyword>
<name>A0A8K2A1C8_9CYAN</name>
<comment type="cofactor">
    <cofactor evidence="10">
        <name>Zn(2+)</name>
        <dbReference type="ChEBI" id="CHEBI:29105"/>
    </cofactor>
    <text evidence="10">Binds 1 zinc ion per subunit.</text>
</comment>
<keyword evidence="2 10" id="KW-0645">Protease</keyword>
<dbReference type="GO" id="GO:0006508">
    <property type="term" value="P:proteolysis"/>
    <property type="evidence" value="ECO:0007669"/>
    <property type="project" value="UniProtKB-KW"/>
</dbReference>
<dbReference type="GO" id="GO:0004222">
    <property type="term" value="F:metalloendopeptidase activity"/>
    <property type="evidence" value="ECO:0007669"/>
    <property type="project" value="InterPro"/>
</dbReference>
<evidence type="ECO:0000256" key="2">
    <source>
        <dbReference type="ARBA" id="ARBA00022670"/>
    </source>
</evidence>
<evidence type="ECO:0000313" key="13">
    <source>
        <dbReference type="Proteomes" id="UP000607397"/>
    </source>
</evidence>
<evidence type="ECO:0000256" key="3">
    <source>
        <dbReference type="ARBA" id="ARBA00022692"/>
    </source>
</evidence>
<dbReference type="InterPro" id="IPR050083">
    <property type="entry name" value="HtpX_protease"/>
</dbReference>
<organism evidence="12 13">
    <name type="scientific">Petrachloros mirabilis ULC683</name>
    <dbReference type="NCBI Taxonomy" id="2781853"/>
    <lineage>
        <taxon>Bacteria</taxon>
        <taxon>Bacillati</taxon>
        <taxon>Cyanobacteriota</taxon>
        <taxon>Cyanophyceae</taxon>
        <taxon>Synechococcales</taxon>
        <taxon>Petrachlorosaceae</taxon>
        <taxon>Petrachloros</taxon>
        <taxon>Petrachloros mirabilis</taxon>
    </lineage>
</organism>
<keyword evidence="5 10" id="KW-0378">Hydrolase</keyword>
<dbReference type="InterPro" id="IPR001915">
    <property type="entry name" value="Peptidase_M48"/>
</dbReference>
<evidence type="ECO:0000256" key="10">
    <source>
        <dbReference type="RuleBase" id="RU003983"/>
    </source>
</evidence>
<keyword evidence="1" id="KW-1003">Cell membrane</keyword>
<dbReference type="PANTHER" id="PTHR43221:SF2">
    <property type="entry name" value="PROTEASE HTPX HOMOLOG"/>
    <property type="match status" value="1"/>
</dbReference>
<keyword evidence="13" id="KW-1185">Reference proteome</keyword>
<sequence length="112" mass="12017">MLLVSIFVAPLAATIIQLGISRTREYAADAGAAHLTGNARARARGLQRLESSAAQLPLAGNPAFDPLLIMHGAKSSFLSSLFSTHPSTRDRIQRLLTLEENNQGNTLGWSSF</sequence>
<reference evidence="12" key="1">
    <citation type="submission" date="2019-12" db="EMBL/GenBank/DDBJ databases">
        <title>High-Quality draft genome sequences of three cyanobacteria isolated from the limestone walls of the Old Cathedral of Coimbra.</title>
        <authorList>
            <person name="Tiago I."/>
            <person name="Soares F."/>
            <person name="Portugal A."/>
        </authorList>
    </citation>
    <scope>NUCLEOTIDE SEQUENCE [LARGE SCALE GENOMIC DNA]</scope>
    <source>
        <strain evidence="12">C</strain>
    </source>
</reference>
<dbReference type="Proteomes" id="UP000607397">
    <property type="component" value="Unassembled WGS sequence"/>
</dbReference>
<keyword evidence="8 10" id="KW-0482">Metalloprotease</keyword>
<evidence type="ECO:0000313" key="12">
    <source>
        <dbReference type="EMBL" id="NCJ07637.1"/>
    </source>
</evidence>
<keyword evidence="4" id="KW-0479">Metal-binding</keyword>
<gene>
    <name evidence="12" type="ORF">GS597_14190</name>
</gene>
<evidence type="ECO:0000256" key="7">
    <source>
        <dbReference type="ARBA" id="ARBA00022989"/>
    </source>
</evidence>
<evidence type="ECO:0000256" key="5">
    <source>
        <dbReference type="ARBA" id="ARBA00022801"/>
    </source>
</evidence>
<keyword evidence="7" id="KW-1133">Transmembrane helix</keyword>
<comment type="caution">
    <text evidence="12">The sequence shown here is derived from an EMBL/GenBank/DDBJ whole genome shotgun (WGS) entry which is preliminary data.</text>
</comment>
<dbReference type="PANTHER" id="PTHR43221">
    <property type="entry name" value="PROTEASE HTPX"/>
    <property type="match status" value="1"/>
</dbReference>
<dbReference type="AlphaFoldDB" id="A0A8K2A1C8"/>
<evidence type="ECO:0000256" key="4">
    <source>
        <dbReference type="ARBA" id="ARBA00022723"/>
    </source>
</evidence>
<evidence type="ECO:0000259" key="11">
    <source>
        <dbReference type="Pfam" id="PF01435"/>
    </source>
</evidence>
<evidence type="ECO:0000256" key="8">
    <source>
        <dbReference type="ARBA" id="ARBA00023049"/>
    </source>
</evidence>
<dbReference type="GO" id="GO:0046872">
    <property type="term" value="F:metal ion binding"/>
    <property type="evidence" value="ECO:0007669"/>
    <property type="project" value="UniProtKB-KW"/>
</dbReference>